<proteinExistence type="predicted"/>
<dbReference type="Pfam" id="PF01381">
    <property type="entry name" value="HTH_3"/>
    <property type="match status" value="1"/>
</dbReference>
<dbReference type="RefSeq" id="WP_200611170.1">
    <property type="nucleotide sequence ID" value="NZ_CP071518.1"/>
</dbReference>
<dbReference type="SMART" id="SM00530">
    <property type="entry name" value="HTH_XRE"/>
    <property type="match status" value="1"/>
</dbReference>
<evidence type="ECO:0000259" key="1">
    <source>
        <dbReference type="PROSITE" id="PS50943"/>
    </source>
</evidence>
<gene>
    <name evidence="2" type="ORF">I8J32_009215</name>
</gene>
<reference evidence="2 3" key="1">
    <citation type="submission" date="2021-03" db="EMBL/GenBank/DDBJ databases">
        <title>Lysobacter sp. nov. isolated from soil of gangwondo yeongwol, south Korea.</title>
        <authorList>
            <person name="Kim K.R."/>
            <person name="Kim K.H."/>
            <person name="Jeon C.O."/>
        </authorList>
    </citation>
    <scope>NUCLEOTIDE SEQUENCE [LARGE SCALE GENOMIC DNA]</scope>
    <source>
        <strain evidence="2 3">R19</strain>
    </source>
</reference>
<organism evidence="2 3">
    <name type="scientific">Agrilutibacter solisilvae</name>
    <dbReference type="NCBI Taxonomy" id="2763317"/>
    <lineage>
        <taxon>Bacteria</taxon>
        <taxon>Pseudomonadati</taxon>
        <taxon>Pseudomonadota</taxon>
        <taxon>Gammaproteobacteria</taxon>
        <taxon>Lysobacterales</taxon>
        <taxon>Lysobacteraceae</taxon>
        <taxon>Agrilutibacter</taxon>
    </lineage>
</organism>
<sequence>MSGLSGRIRKARNLAKLSQAELARRVGVKRSAVTQWEHPTGTTPSVDHLIQIAMETGSRFEWLATGRGASQLEEAEASTAVIVDDYARDEHESLVLGQMRQLSPSRRRLALDILRLLAH</sequence>
<dbReference type="GO" id="GO:0003677">
    <property type="term" value="F:DNA binding"/>
    <property type="evidence" value="ECO:0007669"/>
    <property type="project" value="InterPro"/>
</dbReference>
<dbReference type="Proteomes" id="UP000639274">
    <property type="component" value="Chromosome"/>
</dbReference>
<dbReference type="EMBL" id="CP071518">
    <property type="protein sequence ID" value="QSX77000.1"/>
    <property type="molecule type" value="Genomic_DNA"/>
</dbReference>
<dbReference type="KEGG" id="lsf:I8J32_009215"/>
<dbReference type="PROSITE" id="PS50943">
    <property type="entry name" value="HTH_CROC1"/>
    <property type="match status" value="1"/>
</dbReference>
<dbReference type="InterPro" id="IPR010982">
    <property type="entry name" value="Lambda_DNA-bd_dom_sf"/>
</dbReference>
<feature type="domain" description="HTH cro/C1-type" evidence="1">
    <location>
        <begin position="8"/>
        <end position="63"/>
    </location>
</feature>
<protein>
    <submittedName>
        <fullName evidence="2">Helix-turn-helix transcriptional regulator</fullName>
    </submittedName>
</protein>
<dbReference type="CDD" id="cd00093">
    <property type="entry name" value="HTH_XRE"/>
    <property type="match status" value="1"/>
</dbReference>
<dbReference type="Gene3D" id="1.10.260.40">
    <property type="entry name" value="lambda repressor-like DNA-binding domains"/>
    <property type="match status" value="1"/>
</dbReference>
<name>A0A974XXY6_9GAMM</name>
<evidence type="ECO:0000313" key="2">
    <source>
        <dbReference type="EMBL" id="QSX77000.1"/>
    </source>
</evidence>
<accession>A0A974XXY6</accession>
<dbReference type="AlphaFoldDB" id="A0A974XXY6"/>
<evidence type="ECO:0000313" key="3">
    <source>
        <dbReference type="Proteomes" id="UP000639274"/>
    </source>
</evidence>
<dbReference type="InterPro" id="IPR001387">
    <property type="entry name" value="Cro/C1-type_HTH"/>
</dbReference>
<keyword evidence="3" id="KW-1185">Reference proteome</keyword>
<dbReference type="SUPFAM" id="SSF47413">
    <property type="entry name" value="lambda repressor-like DNA-binding domains"/>
    <property type="match status" value="1"/>
</dbReference>